<gene>
    <name evidence="3" type="ORF">K227x_17680</name>
</gene>
<protein>
    <submittedName>
        <fullName evidence="3">Uncharacterized protein</fullName>
    </submittedName>
</protein>
<dbReference type="KEGG" id="rlc:K227x_17680"/>
<dbReference type="RefSeq" id="WP_145169085.1">
    <property type="nucleotide sequence ID" value="NZ_CP036525.1"/>
</dbReference>
<accession>A0A517N8C4</accession>
<feature type="compositionally biased region" description="Low complexity" evidence="1">
    <location>
        <begin position="371"/>
        <end position="390"/>
    </location>
</feature>
<feature type="region of interest" description="Disordered" evidence="1">
    <location>
        <begin position="431"/>
        <end position="673"/>
    </location>
</feature>
<evidence type="ECO:0000256" key="2">
    <source>
        <dbReference type="SAM" id="Phobius"/>
    </source>
</evidence>
<feature type="compositionally biased region" description="Polar residues" evidence="1">
    <location>
        <begin position="393"/>
        <end position="408"/>
    </location>
</feature>
<feature type="compositionally biased region" description="Polar residues" evidence="1">
    <location>
        <begin position="501"/>
        <end position="511"/>
    </location>
</feature>
<organism evidence="3 4">
    <name type="scientific">Rubripirellula lacrimiformis</name>
    <dbReference type="NCBI Taxonomy" id="1930273"/>
    <lineage>
        <taxon>Bacteria</taxon>
        <taxon>Pseudomonadati</taxon>
        <taxon>Planctomycetota</taxon>
        <taxon>Planctomycetia</taxon>
        <taxon>Pirellulales</taxon>
        <taxon>Pirellulaceae</taxon>
        <taxon>Rubripirellula</taxon>
    </lineage>
</organism>
<dbReference type="Proteomes" id="UP000318538">
    <property type="component" value="Chromosome"/>
</dbReference>
<feature type="compositionally biased region" description="Polar residues" evidence="1">
    <location>
        <begin position="476"/>
        <end position="494"/>
    </location>
</feature>
<evidence type="ECO:0000313" key="3">
    <source>
        <dbReference type="EMBL" id="QDT03386.1"/>
    </source>
</evidence>
<feature type="region of interest" description="Disordered" evidence="1">
    <location>
        <begin position="133"/>
        <end position="180"/>
    </location>
</feature>
<feature type="compositionally biased region" description="Low complexity" evidence="1">
    <location>
        <begin position="345"/>
        <end position="357"/>
    </location>
</feature>
<evidence type="ECO:0000256" key="1">
    <source>
        <dbReference type="SAM" id="MobiDB-lite"/>
    </source>
</evidence>
<dbReference type="EMBL" id="CP036525">
    <property type="protein sequence ID" value="QDT03386.1"/>
    <property type="molecule type" value="Genomic_DNA"/>
</dbReference>
<feature type="region of interest" description="Disordered" evidence="1">
    <location>
        <begin position="211"/>
        <end position="414"/>
    </location>
</feature>
<feature type="compositionally biased region" description="Polar residues" evidence="1">
    <location>
        <begin position="232"/>
        <end position="241"/>
    </location>
</feature>
<dbReference type="AlphaFoldDB" id="A0A517N8C4"/>
<keyword evidence="2" id="KW-1133">Transmembrane helix</keyword>
<feature type="compositionally biased region" description="Low complexity" evidence="1">
    <location>
        <begin position="647"/>
        <end position="660"/>
    </location>
</feature>
<keyword evidence="2" id="KW-0812">Transmembrane</keyword>
<feature type="compositionally biased region" description="Low complexity" evidence="1">
    <location>
        <begin position="283"/>
        <end position="301"/>
    </location>
</feature>
<name>A0A517N8C4_9BACT</name>
<feature type="compositionally biased region" description="Polar residues" evidence="1">
    <location>
        <begin position="611"/>
        <end position="624"/>
    </location>
</feature>
<sequence length="722" mass="75846">MGGVPVLLMIAAMGMGITYGWQPDANNDGIEYLVQVPPADIDRLQRIGEVSSAVDPRVRGHVTRVVIRVGTGPLPRRMPPGLPPIQDLYVQNSAGQKSTDQISNDQRDLAPVAIPQIGDPHSAAAPTAADLSVASKPAGKRDLASADDGQVKLMKPDPQAGQNSGTGYNFPTSPIPPSLQNAAANLQSTIDQAGREINNRTEQVRNTFGAATQNPGAASAPSGTGLVPPPSTRTQPNQTATNSAGNGGFAPPPFTGPPASGSNWGSDPSTNPSDRDNSWRDFAGSTAAGTGPSTAPSSSTGFGDPRSASTAGNAANDPRPATGLRTTDAFGRPPAGLATPTSFGATSPTSTNSASSAMTQYEQSQLDAQRRAQQIRDQQTQTATTSGAGSFLEATTTRPDSRLSQRQLQAGAWSVDQSNRIWDQNGKIMLTESLVPPPNDSNPSNSQYAGGNTSDRYPPTDPRLVRGGASVPDYSAAQSNTIRNTGLGSQTNDGLQDPRYASTQDPRSAPTQDPRYPSAQDPRYASAQDPRYPSAQDPRYASAQDPRYASAQDPRYASAQEPRYPSTQDPRFGSGLDRDSSRTSLAGAGAPSLTNSGRFAEDPRLAAAAGANSTLDPRWSTATNDAAREPPSMRDRASDFQSGREQPGSAAPPSSSPSTPETNRNSLDSGREVGTQQPLFNGLLLMSFVANVYLIFWLKNLRVQFRDMVAAKRMANSNTAAT</sequence>
<feature type="compositionally biased region" description="Basic and acidic residues" evidence="1">
    <location>
        <begin position="626"/>
        <end position="638"/>
    </location>
</feature>
<keyword evidence="4" id="KW-1185">Reference proteome</keyword>
<reference evidence="3 4" key="1">
    <citation type="submission" date="2019-02" db="EMBL/GenBank/DDBJ databases">
        <title>Deep-cultivation of Planctomycetes and their phenomic and genomic characterization uncovers novel biology.</title>
        <authorList>
            <person name="Wiegand S."/>
            <person name="Jogler M."/>
            <person name="Boedeker C."/>
            <person name="Pinto D."/>
            <person name="Vollmers J."/>
            <person name="Rivas-Marin E."/>
            <person name="Kohn T."/>
            <person name="Peeters S.H."/>
            <person name="Heuer A."/>
            <person name="Rast P."/>
            <person name="Oberbeckmann S."/>
            <person name="Bunk B."/>
            <person name="Jeske O."/>
            <person name="Meyerdierks A."/>
            <person name="Storesund J.E."/>
            <person name="Kallscheuer N."/>
            <person name="Luecker S."/>
            <person name="Lage O.M."/>
            <person name="Pohl T."/>
            <person name="Merkel B.J."/>
            <person name="Hornburger P."/>
            <person name="Mueller R.-W."/>
            <person name="Bruemmer F."/>
            <person name="Labrenz M."/>
            <person name="Spormann A.M."/>
            <person name="Op den Camp H."/>
            <person name="Overmann J."/>
            <person name="Amann R."/>
            <person name="Jetten M.S.M."/>
            <person name="Mascher T."/>
            <person name="Medema M.H."/>
            <person name="Devos D.P."/>
            <person name="Kaster A.-K."/>
            <person name="Ovreas L."/>
            <person name="Rohde M."/>
            <person name="Galperin M.Y."/>
            <person name="Jogler C."/>
        </authorList>
    </citation>
    <scope>NUCLEOTIDE SEQUENCE [LARGE SCALE GENOMIC DNA]</scope>
    <source>
        <strain evidence="3 4">K22_7</strain>
    </source>
</reference>
<feature type="compositionally biased region" description="Polar residues" evidence="1">
    <location>
        <begin position="661"/>
        <end position="673"/>
    </location>
</feature>
<dbReference type="OrthoDB" id="232801at2"/>
<feature type="compositionally biased region" description="Polar residues" evidence="1">
    <location>
        <begin position="263"/>
        <end position="272"/>
    </location>
</feature>
<keyword evidence="2" id="KW-0472">Membrane</keyword>
<evidence type="ECO:0000313" key="4">
    <source>
        <dbReference type="Proteomes" id="UP000318538"/>
    </source>
</evidence>
<feature type="transmembrane region" description="Helical" evidence="2">
    <location>
        <begin position="679"/>
        <end position="698"/>
    </location>
</feature>
<proteinExistence type="predicted"/>
<feature type="compositionally biased region" description="Polar residues" evidence="1">
    <location>
        <begin position="160"/>
        <end position="180"/>
    </location>
</feature>